<evidence type="ECO:0000256" key="3">
    <source>
        <dbReference type="ARBA" id="ARBA00022729"/>
    </source>
</evidence>
<dbReference type="Pfam" id="PF18657">
    <property type="entry name" value="YDG"/>
    <property type="match status" value="3"/>
</dbReference>
<keyword evidence="3" id="KW-0732">Signal</keyword>
<organism evidence="5 6">
    <name type="scientific">Aliarcobacter butzleri</name>
    <dbReference type="NCBI Taxonomy" id="28197"/>
    <lineage>
        <taxon>Bacteria</taxon>
        <taxon>Pseudomonadati</taxon>
        <taxon>Campylobacterota</taxon>
        <taxon>Epsilonproteobacteria</taxon>
        <taxon>Campylobacterales</taxon>
        <taxon>Arcobacteraceae</taxon>
        <taxon>Aliarcobacter</taxon>
    </lineage>
</organism>
<gene>
    <name evidence="5" type="ORF">PT520_00550</name>
</gene>
<dbReference type="GO" id="GO:0005576">
    <property type="term" value="C:extracellular region"/>
    <property type="evidence" value="ECO:0007669"/>
    <property type="project" value="UniProtKB-SubCell"/>
</dbReference>
<dbReference type="Pfam" id="PF05860">
    <property type="entry name" value="TPS"/>
    <property type="match status" value="1"/>
</dbReference>
<dbReference type="EMBL" id="JAQTJH010000001">
    <property type="protein sequence ID" value="MDK2061004.1"/>
    <property type="molecule type" value="Genomic_DNA"/>
</dbReference>
<protein>
    <submittedName>
        <fullName evidence="5">YDG domain-containing protein</fullName>
    </submittedName>
</protein>
<name>A0AAW6VK21_9BACT</name>
<feature type="domain" description="Filamentous haemagglutinin FhaB/tRNA nuclease CdiA-like TPS" evidence="4">
    <location>
        <begin position="27"/>
        <end position="139"/>
    </location>
</feature>
<dbReference type="PANTHER" id="PTHR12338">
    <property type="entry name" value="AUTOTRANSPORTER"/>
    <property type="match status" value="1"/>
</dbReference>
<evidence type="ECO:0000313" key="5">
    <source>
        <dbReference type="EMBL" id="MDK2061004.1"/>
    </source>
</evidence>
<comment type="subcellular location">
    <subcellularLocation>
        <location evidence="1">Secreted</location>
    </subcellularLocation>
</comment>
<accession>A0AAW6VK21</accession>
<dbReference type="Gene3D" id="2.160.20.110">
    <property type="match status" value="2"/>
</dbReference>
<proteinExistence type="predicted"/>
<dbReference type="Gene3D" id="2.160.20.10">
    <property type="entry name" value="Single-stranded right-handed beta-helix, Pectin lyase-like"/>
    <property type="match status" value="1"/>
</dbReference>
<dbReference type="SUPFAM" id="SSF51126">
    <property type="entry name" value="Pectin lyase-like"/>
    <property type="match status" value="1"/>
</dbReference>
<evidence type="ECO:0000256" key="2">
    <source>
        <dbReference type="ARBA" id="ARBA00022525"/>
    </source>
</evidence>
<dbReference type="NCBIfam" id="TIGR01901">
    <property type="entry name" value="adhes_NPXG"/>
    <property type="match status" value="1"/>
</dbReference>
<dbReference type="InterPro" id="IPR011493">
    <property type="entry name" value="GLUG"/>
</dbReference>
<reference evidence="5" key="1">
    <citation type="journal article" date="2023" name="Antibiotics">
        <title>Genomic Characterization of Antibiotic-Resistant Campylobacterales Isolated from Chilean Poultry Meat.</title>
        <authorList>
            <person name="Concha-Toloza M."/>
            <person name="Lopez-Cantillo M."/>
            <person name="Molina-Mora J.A."/>
            <person name="Collado L."/>
        </authorList>
    </citation>
    <scope>NUCLEOTIDE SEQUENCE</scope>
    <source>
        <strain evidence="5">FR1p273A</strain>
    </source>
</reference>
<evidence type="ECO:0000256" key="1">
    <source>
        <dbReference type="ARBA" id="ARBA00004613"/>
    </source>
</evidence>
<dbReference type="Pfam" id="PF07581">
    <property type="entry name" value="Glug"/>
    <property type="match status" value="2"/>
</dbReference>
<comment type="caution">
    <text evidence="5">The sequence shown here is derived from an EMBL/GenBank/DDBJ whole genome shotgun (WGS) entry which is preliminary data.</text>
</comment>
<evidence type="ECO:0000313" key="6">
    <source>
        <dbReference type="Proteomes" id="UP001237843"/>
    </source>
</evidence>
<dbReference type="Proteomes" id="UP001237843">
    <property type="component" value="Unassembled WGS sequence"/>
</dbReference>
<dbReference type="InterPro" id="IPR011050">
    <property type="entry name" value="Pectin_lyase_fold/virulence"/>
</dbReference>
<reference evidence="5" key="2">
    <citation type="submission" date="2023-02" db="EMBL/GenBank/DDBJ databases">
        <authorList>
            <person name="Concha-Toloza M."/>
            <person name="Lopez-Cantillo M."/>
            <person name="Molina-Mora J."/>
            <person name="Collado L."/>
        </authorList>
    </citation>
    <scope>NUCLEOTIDE SEQUENCE</scope>
    <source>
        <strain evidence="5">FR1p273A</strain>
    </source>
</reference>
<dbReference type="RefSeq" id="WP_284074245.1">
    <property type="nucleotide sequence ID" value="NZ_JAQTJH010000001.1"/>
</dbReference>
<evidence type="ECO:0000259" key="4">
    <source>
        <dbReference type="SMART" id="SM00912"/>
    </source>
</evidence>
<keyword evidence="2" id="KW-0964">Secreted</keyword>
<dbReference type="InterPro" id="IPR012334">
    <property type="entry name" value="Pectin_lyas_fold"/>
</dbReference>
<dbReference type="InterPro" id="IPR008638">
    <property type="entry name" value="FhaB/CdiA-like_TPS"/>
</dbReference>
<sequence length="1585" mass="167237">MYLNQEYKNRFRILKGGLISLVVASNLYGAPTGGVVTSGNANISQNGNTTNINQSSQKATINWQSFGIKNGETVNFNQPNSNSITLNRVIGNEKSIIDGALNANGQVWILNSNGTLFGKNAKVNTSGLLVTTKNILDDDFQKGNYSFKGDSKASIENLGNISSEKYSSFIANSVVNNGTIKVHSGTINLTGASEFSISLDENSNISLKVTKGVLDALVENNNLIVANGGNVYLTTNAKNELLKGVVNNSGIIEANSLDDITGKQSEVIIFAHGGTANIDGEIKAKNSFVETSGENLNVSANTKVIAKTWLLDPVNMTIESTGGNSLTGSSVSAIAIQNALGGTNVELQADNNITVNQNITWSTDKQLKLTADNINVNATINNTNKTNGGVYFNAANNHSKVIFGADGKVIVNNVYQLQWINTALGGKYELGSNIDAGVTSSWNAGEGFSPIGKDYFNAFAGTFDGKGFTISDLYINRPDTNYIGLFGYAIGSTIKNLGLVNVNITGKDFVGGLVGFNDNGTIQNSYSNANISGSQILGGLVGLNNNGTIQNSYSNANISGSNNLGGLVGLNYGAILNSYTTGEIIGTEYFVGGLVGSNENGTIQNSYSNTTVTGKGAIGGLAGGNGGTIENSYASGIVDGEFDVGGLVGANSNGTIQNSFYDKETNTSSFLRDISLGKTKAEILSAFSGKTGWGSGRGASIEGYELALLPYLVGITREEDFSKTTLFNSGYGTSANPYTITNWTQLQNINNSNILTQNYYFNLLNNLNSSTAGYMGNTGTGWNPIGNYLNNFNGIFDGKGFTISDLYINRLSQSYVGLFGWISGTIKNLGLVNVNTTGNSAVGGLVGINSGIIQNSYATGSVTGNGNNIGGLVGQNYGTIQNSYASNLIYGNTYVGGLVGINSGTIQNSFYDKDKFTANGVGNEANNREVTGLSTEQMKHGTVYKTAGWDIVADSSVTSLTPIRKWDSVNNKYVWAIAPKTINYTVANQTVTYNGLLQNLSSIYTSQAIFGTDGMSFKFVDNSGDIIGYKNAGIYSNIGVVLTGTDEFTIAGTGTKGNLTINKANLDIVANSDNKVYNGQTQSVSGYTFGVNKLLGSDTINVFTLTGLDTTSSSKNVGTYNTNITQIGTSDNYNLNITQGKLEITKADLIITGLSVDDKVYDGTNSATANTASVGYTGKFGSDDVSLSGTLTTTFANKNVGNHQVNISGVTLGGTDAGNYNVTAPSSLTANITQKELTVNNTSIVGTNKIYDGTKEAQLTTKGTLNGVVGSETLNLNYVASFSDKNAEDNKNIDVTYSLADGSNGGLASNYKFVTGQEKTTTTANISKKDVSNIQYTAENKTYDGNNKAIVKGNSSDFIIGDKIGFSQNANFDDKNAGFSKNISIENISLSGADKDNYNLINNANQTKIADISKKDLKVIVADESKIYDGTTFKGGKVSYSGFVVGEDESVFTSGSLEFTGKALGAIEIGKYNLTASTSDFDAQNYNIIYVDGVLNIKTKPVEKSQNNEIQKVIDNIPNVAKGFSPTINGNLYENTLVASSSLNTNQNVQTLALGKNLGISIVNSGVNAPRVNIEEIKNLLSTQN</sequence>
<dbReference type="SMART" id="SM00912">
    <property type="entry name" value="Haemagg_act"/>
    <property type="match status" value="1"/>
</dbReference>
<dbReference type="InterPro" id="IPR050909">
    <property type="entry name" value="Bact_Autotransporter_VF"/>
</dbReference>
<dbReference type="PANTHER" id="PTHR12338:SF8">
    <property type="entry name" value="HEME_HEMOPEXIN-BINDING PROTEIN"/>
    <property type="match status" value="1"/>
</dbReference>
<dbReference type="InterPro" id="IPR041248">
    <property type="entry name" value="YDG"/>
</dbReference>